<dbReference type="EC" id="2.7.13.3" evidence="2"/>
<evidence type="ECO:0000256" key="5">
    <source>
        <dbReference type="ARBA" id="ARBA00022777"/>
    </source>
</evidence>
<accession>A0ABT0BUX7</accession>
<name>A0ABT0BUX7_9SPHN</name>
<keyword evidence="10" id="KW-0067">ATP-binding</keyword>
<dbReference type="InterPro" id="IPR011006">
    <property type="entry name" value="CheY-like_superfamily"/>
</dbReference>
<dbReference type="Proteomes" id="UP001202281">
    <property type="component" value="Unassembled WGS sequence"/>
</dbReference>
<dbReference type="Gene3D" id="3.40.50.2300">
    <property type="match status" value="1"/>
</dbReference>
<dbReference type="InterPro" id="IPR005467">
    <property type="entry name" value="His_kinase_dom"/>
</dbReference>
<dbReference type="InterPro" id="IPR013655">
    <property type="entry name" value="PAS_fold_3"/>
</dbReference>
<dbReference type="InterPro" id="IPR001610">
    <property type="entry name" value="PAC"/>
</dbReference>
<feature type="domain" description="Response regulatory" evidence="8">
    <location>
        <begin position="512"/>
        <end position="629"/>
    </location>
</feature>
<evidence type="ECO:0000256" key="4">
    <source>
        <dbReference type="ARBA" id="ARBA00022679"/>
    </source>
</evidence>
<dbReference type="SUPFAM" id="SSF47384">
    <property type="entry name" value="Homodimeric domain of signal transducing histidine kinase"/>
    <property type="match status" value="1"/>
</dbReference>
<keyword evidence="3 6" id="KW-0597">Phosphoprotein</keyword>
<dbReference type="PROSITE" id="PS50113">
    <property type="entry name" value="PAC"/>
    <property type="match status" value="1"/>
</dbReference>
<dbReference type="PROSITE" id="PS50109">
    <property type="entry name" value="HIS_KIN"/>
    <property type="match status" value="1"/>
</dbReference>
<dbReference type="CDD" id="cd00082">
    <property type="entry name" value="HisKA"/>
    <property type="match status" value="1"/>
</dbReference>
<dbReference type="Pfam" id="PF00072">
    <property type="entry name" value="Response_reg"/>
    <property type="match status" value="1"/>
</dbReference>
<dbReference type="CDD" id="cd16922">
    <property type="entry name" value="HATPase_EvgS-ArcB-TorS-like"/>
    <property type="match status" value="1"/>
</dbReference>
<dbReference type="SMART" id="SM00448">
    <property type="entry name" value="REC"/>
    <property type="match status" value="1"/>
</dbReference>
<dbReference type="Gene3D" id="1.10.287.130">
    <property type="match status" value="1"/>
</dbReference>
<evidence type="ECO:0000313" key="11">
    <source>
        <dbReference type="Proteomes" id="UP001202281"/>
    </source>
</evidence>
<dbReference type="CDD" id="cd00130">
    <property type="entry name" value="PAS"/>
    <property type="match status" value="1"/>
</dbReference>
<dbReference type="InterPro" id="IPR003594">
    <property type="entry name" value="HATPase_dom"/>
</dbReference>
<evidence type="ECO:0000259" key="8">
    <source>
        <dbReference type="PROSITE" id="PS50110"/>
    </source>
</evidence>
<dbReference type="InterPro" id="IPR035965">
    <property type="entry name" value="PAS-like_dom_sf"/>
</dbReference>
<dbReference type="CDD" id="cd17546">
    <property type="entry name" value="REC_hyHK_CKI1_RcsC-like"/>
    <property type="match status" value="1"/>
</dbReference>
<evidence type="ECO:0000313" key="10">
    <source>
        <dbReference type="EMBL" id="MCJ2188859.1"/>
    </source>
</evidence>
<dbReference type="InterPro" id="IPR004358">
    <property type="entry name" value="Sig_transdc_His_kin-like_C"/>
</dbReference>
<gene>
    <name evidence="10" type="ORF">MTR66_18820</name>
</gene>
<keyword evidence="5" id="KW-0418">Kinase</keyword>
<dbReference type="Pfam" id="PF08447">
    <property type="entry name" value="PAS_3"/>
    <property type="match status" value="1"/>
</dbReference>
<dbReference type="InterPro" id="IPR036890">
    <property type="entry name" value="HATPase_C_sf"/>
</dbReference>
<dbReference type="InterPro" id="IPR000700">
    <property type="entry name" value="PAS-assoc_C"/>
</dbReference>
<dbReference type="InterPro" id="IPR001789">
    <property type="entry name" value="Sig_transdc_resp-reg_receiver"/>
</dbReference>
<feature type="domain" description="Histidine kinase" evidence="7">
    <location>
        <begin position="265"/>
        <end position="480"/>
    </location>
</feature>
<evidence type="ECO:0000256" key="6">
    <source>
        <dbReference type="PROSITE-ProRule" id="PRU00169"/>
    </source>
</evidence>
<proteinExistence type="predicted"/>
<dbReference type="InterPro" id="IPR000014">
    <property type="entry name" value="PAS"/>
</dbReference>
<evidence type="ECO:0000256" key="2">
    <source>
        <dbReference type="ARBA" id="ARBA00012438"/>
    </source>
</evidence>
<keyword evidence="10" id="KW-0547">Nucleotide-binding</keyword>
<dbReference type="EMBL" id="JALHLG010000049">
    <property type="protein sequence ID" value="MCJ2188859.1"/>
    <property type="molecule type" value="Genomic_DNA"/>
</dbReference>
<dbReference type="PRINTS" id="PR00344">
    <property type="entry name" value="BCTRLSENSOR"/>
</dbReference>
<evidence type="ECO:0000259" key="7">
    <source>
        <dbReference type="PROSITE" id="PS50109"/>
    </source>
</evidence>
<dbReference type="SUPFAM" id="SSF52172">
    <property type="entry name" value="CheY-like"/>
    <property type="match status" value="1"/>
</dbReference>
<evidence type="ECO:0000256" key="3">
    <source>
        <dbReference type="ARBA" id="ARBA00022553"/>
    </source>
</evidence>
<dbReference type="PANTHER" id="PTHR43047">
    <property type="entry name" value="TWO-COMPONENT HISTIDINE PROTEIN KINASE"/>
    <property type="match status" value="1"/>
</dbReference>
<dbReference type="Gene3D" id="2.10.70.100">
    <property type="match status" value="1"/>
</dbReference>
<dbReference type="InterPro" id="IPR003661">
    <property type="entry name" value="HisK_dim/P_dom"/>
</dbReference>
<dbReference type="PANTHER" id="PTHR43047:SF71">
    <property type="entry name" value="HISTIDINE KINASE CONTAINING CHEY-HOMOLOGOUS RECEIVER DOMAIN-RELATED"/>
    <property type="match status" value="1"/>
</dbReference>
<reference evidence="10 11" key="1">
    <citation type="submission" date="2022-04" db="EMBL/GenBank/DDBJ databases">
        <title>Identification of a novel bacterium isolated from mangrove sediments.</title>
        <authorList>
            <person name="Pan X."/>
        </authorList>
    </citation>
    <scope>NUCLEOTIDE SEQUENCE [LARGE SCALE GENOMIC DNA]</scope>
    <source>
        <strain evidence="10 11">B2638</strain>
    </source>
</reference>
<keyword evidence="11" id="KW-1185">Reference proteome</keyword>
<feature type="domain" description="PAC" evidence="9">
    <location>
        <begin position="195"/>
        <end position="247"/>
    </location>
</feature>
<dbReference type="InterPro" id="IPR036097">
    <property type="entry name" value="HisK_dim/P_sf"/>
</dbReference>
<evidence type="ECO:0000256" key="1">
    <source>
        <dbReference type="ARBA" id="ARBA00000085"/>
    </source>
</evidence>
<evidence type="ECO:0000259" key="9">
    <source>
        <dbReference type="PROSITE" id="PS50113"/>
    </source>
</evidence>
<dbReference type="Gene3D" id="3.30.565.10">
    <property type="entry name" value="Histidine kinase-like ATPase, C-terminal domain"/>
    <property type="match status" value="1"/>
</dbReference>
<dbReference type="SMART" id="SM00388">
    <property type="entry name" value="HisKA"/>
    <property type="match status" value="1"/>
</dbReference>
<dbReference type="Pfam" id="PF02518">
    <property type="entry name" value="HATPase_c"/>
    <property type="match status" value="1"/>
</dbReference>
<protein>
    <recommendedName>
        <fullName evidence="2">histidine kinase</fullName>
        <ecNumber evidence="2">2.7.13.3</ecNumber>
    </recommendedName>
</protein>
<dbReference type="RefSeq" id="WP_243923823.1">
    <property type="nucleotide sequence ID" value="NZ_JALHLG010000049.1"/>
</dbReference>
<dbReference type="SMART" id="SM00387">
    <property type="entry name" value="HATPase_c"/>
    <property type="match status" value="1"/>
</dbReference>
<keyword evidence="4" id="KW-0808">Transferase</keyword>
<dbReference type="SUPFAM" id="SSF55874">
    <property type="entry name" value="ATPase domain of HSP90 chaperone/DNA topoisomerase II/histidine kinase"/>
    <property type="match status" value="1"/>
</dbReference>
<dbReference type="PROSITE" id="PS50110">
    <property type="entry name" value="RESPONSE_REGULATORY"/>
    <property type="match status" value="1"/>
</dbReference>
<sequence>MILGGFDKAALVVLDGDGRVRQWSEDAAALTGAGRGAALNAVLADLIPSATEADDPLRELARCTRSGPCSDSRMRTGAHGKQLAVALEICAFGGDDGGGGDAPRFAVMLQHADQAHDRILRERLQDLAEQTALIGHWRLDVATHRMHWSDGVFRIHGLPIGSGVVFEKALAFLVPEDRARVEEALDDAIRNKRDYAFRATIRRPDGVFRTVDVKGRPELGEHGEAVALFGVIRDVTAETEASRSLIKARDDATAAAEAHMMLLATMSHEIRTPLTGIIGMLEMLREEADSERRQRALASVEGASRTLLTVLNDVLDHTKIESGELTLEHIPFDLAEVAASAADLFHPSADEKRLALECQVAGGMPVLGDPVRVQQILSNFLSNAIKFTQAGRVQVDIRDEGAAGFLIQVTDTGTGIAREKLKELFTPFRQADASITREFGGSGLGLAICKRLAEAMGGTIGADSQPGAGSTFWVRLPLERTAPGRKPPEAAAEAQTGLASAGLALAGGETPAVLVADDVETNRLVAEAHLQALGVEVCTVANGFEGVQRFCEGGIDAILMDGSMPLLNGIEAAELIRMLPPPWCGVPIIGCTAYSLSQSHENMEAAGMDTVIEKPFGRAAALAALAPLLEGRAKLPPMRAVTGDAALDRQVAQAARAFREGQDDLAREALARLCEAAAQEPDEGLARCCRFALRLADKLDAGNGAWLADFLLGLSGQEHGVS</sequence>
<dbReference type="SMART" id="SM00086">
    <property type="entry name" value="PAC"/>
    <property type="match status" value="1"/>
</dbReference>
<comment type="caution">
    <text evidence="10">The sequence shown here is derived from an EMBL/GenBank/DDBJ whole genome shotgun (WGS) entry which is preliminary data.</text>
</comment>
<dbReference type="Gene3D" id="3.30.450.20">
    <property type="entry name" value="PAS domain"/>
    <property type="match status" value="1"/>
</dbReference>
<dbReference type="Pfam" id="PF00512">
    <property type="entry name" value="HisKA"/>
    <property type="match status" value="1"/>
</dbReference>
<feature type="modified residue" description="4-aspartylphosphate" evidence="6">
    <location>
        <position position="561"/>
    </location>
</feature>
<dbReference type="GO" id="GO:0005524">
    <property type="term" value="F:ATP binding"/>
    <property type="evidence" value="ECO:0007669"/>
    <property type="project" value="UniProtKB-KW"/>
</dbReference>
<comment type="catalytic activity">
    <reaction evidence="1">
        <text>ATP + protein L-histidine = ADP + protein N-phospho-L-histidine.</text>
        <dbReference type="EC" id="2.7.13.3"/>
    </reaction>
</comment>
<organism evidence="10 11">
    <name type="scientific">Novosphingobium beihaiensis</name>
    <dbReference type="NCBI Taxonomy" id="2930389"/>
    <lineage>
        <taxon>Bacteria</taxon>
        <taxon>Pseudomonadati</taxon>
        <taxon>Pseudomonadota</taxon>
        <taxon>Alphaproteobacteria</taxon>
        <taxon>Sphingomonadales</taxon>
        <taxon>Sphingomonadaceae</taxon>
        <taxon>Novosphingobium</taxon>
    </lineage>
</organism>
<dbReference type="SUPFAM" id="SSF55785">
    <property type="entry name" value="PYP-like sensor domain (PAS domain)"/>
    <property type="match status" value="2"/>
</dbReference>